<sequence>MKINKYQEIINEKELNGLFNEPIDTFGFKEKNIRKVKEDHKFWKNKWYSKIYSFFMRAILKLASFFIKIWFLNQIKGKNNYKKLKNQNFVAVSNHCLYLDNLLIRDNINKHKFFILAKEDNNVKGARGRMLQHGGMFPIPSNPRALIKMKQELKALLESKKRNFILIFAEKEMWHKYTKPRPTVNGAYNFAYDFDKPILPIFLEIKKYKNSDRVKRVITHFLEPIYPNNNLDKSENIEMMKNNLEKQWIDKYYEVFKIPKNQNLYKINSQGFDRLNEHPEFQKQCNEIQIN</sequence>
<keyword evidence="4" id="KW-1185">Reference proteome</keyword>
<dbReference type="PATRIC" id="fig|29557.3.peg.345"/>
<evidence type="ECO:0000259" key="2">
    <source>
        <dbReference type="Pfam" id="PF01553"/>
    </source>
</evidence>
<dbReference type="GO" id="GO:0016746">
    <property type="term" value="F:acyltransferase activity"/>
    <property type="evidence" value="ECO:0007669"/>
    <property type="project" value="InterPro"/>
</dbReference>
<protein>
    <recommendedName>
        <fullName evidence="2">Phospholipid/glycerol acyltransferase domain-containing protein</fullName>
    </recommendedName>
</protein>
<name>A0A168RF26_9BACT</name>
<feature type="transmembrane region" description="Helical" evidence="1">
    <location>
        <begin position="51"/>
        <end position="72"/>
    </location>
</feature>
<dbReference type="Proteomes" id="UP000076983">
    <property type="component" value="Unassembled WGS sequence"/>
</dbReference>
<dbReference type="Pfam" id="PF01553">
    <property type="entry name" value="Acyltransferase"/>
    <property type="match status" value="1"/>
</dbReference>
<evidence type="ECO:0000313" key="3">
    <source>
        <dbReference type="EMBL" id="OAB48917.1"/>
    </source>
</evidence>
<dbReference type="AlphaFoldDB" id="A0A168RF26"/>
<keyword evidence="1" id="KW-0472">Membrane</keyword>
<dbReference type="EMBL" id="LVLH01000031">
    <property type="protein sequence ID" value="OAB48917.1"/>
    <property type="molecule type" value="Genomic_DNA"/>
</dbReference>
<evidence type="ECO:0000256" key="1">
    <source>
        <dbReference type="SAM" id="Phobius"/>
    </source>
</evidence>
<reference evidence="3 4" key="1">
    <citation type="submission" date="2016-03" db="EMBL/GenBank/DDBJ databases">
        <title>Genome sequence of Mycoplasma gallinarum strain Mgn_IPT.</title>
        <authorList>
            <person name="Yacoub E."/>
            <person name="Sirand-Pugnet P."/>
            <person name="Barre A."/>
            <person name="Maurier F."/>
            <person name="Blanchard A."/>
            <person name="Ben Abdelmoumen B.M."/>
        </authorList>
    </citation>
    <scope>NUCLEOTIDE SEQUENCE [LARGE SCALE GENOMIC DNA]</scope>
    <source>
        <strain evidence="3 4">Mgn_IPT</strain>
    </source>
</reference>
<proteinExistence type="predicted"/>
<feature type="domain" description="Phospholipid/glycerol acyltransferase" evidence="2">
    <location>
        <begin position="78"/>
        <end position="202"/>
    </location>
</feature>
<keyword evidence="1" id="KW-0812">Transmembrane</keyword>
<dbReference type="RefSeq" id="WP_063626148.1">
    <property type="nucleotide sequence ID" value="NZ_LVLH01000031.1"/>
</dbReference>
<evidence type="ECO:0000313" key="4">
    <source>
        <dbReference type="Proteomes" id="UP000076983"/>
    </source>
</evidence>
<dbReference type="OrthoDB" id="2040407at2"/>
<organism evidence="3 4">
    <name type="scientific">Mycoplasmopsis gallinarum</name>
    <dbReference type="NCBI Taxonomy" id="29557"/>
    <lineage>
        <taxon>Bacteria</taxon>
        <taxon>Bacillati</taxon>
        <taxon>Mycoplasmatota</taxon>
        <taxon>Mycoplasmoidales</taxon>
        <taxon>Metamycoplasmataceae</taxon>
        <taxon>Mycoplasmopsis</taxon>
    </lineage>
</organism>
<comment type="caution">
    <text evidence="3">The sequence shown here is derived from an EMBL/GenBank/DDBJ whole genome shotgun (WGS) entry which is preliminary data.</text>
</comment>
<keyword evidence="1" id="KW-1133">Transmembrane helix</keyword>
<dbReference type="STRING" id="29557.MGALLINA_03570"/>
<gene>
    <name evidence="3" type="ORF">MGALLINA_03570</name>
</gene>
<dbReference type="SUPFAM" id="SSF69593">
    <property type="entry name" value="Glycerol-3-phosphate (1)-acyltransferase"/>
    <property type="match status" value="1"/>
</dbReference>
<dbReference type="InterPro" id="IPR002123">
    <property type="entry name" value="Plipid/glycerol_acylTrfase"/>
</dbReference>
<accession>A0A168RF26</accession>